<sequence>MTTTPQRHSATIYQFPIGGLKGLKTWKTGLDAKVEAEASPVIIDSWYHEAAMNETKPQ</sequence>
<gene>
    <name evidence="1" type="ORF">LRX75_17710</name>
</gene>
<keyword evidence="2" id="KW-1185">Reference proteome</keyword>
<dbReference type="Pfam" id="PF10931">
    <property type="entry name" value="DUF2735"/>
    <property type="match status" value="1"/>
</dbReference>
<dbReference type="InterPro" id="IPR021232">
    <property type="entry name" value="DUF2735"/>
</dbReference>
<organism evidence="1 2">
    <name type="scientific">Rhizobium quercicola</name>
    <dbReference type="NCBI Taxonomy" id="2901226"/>
    <lineage>
        <taxon>Bacteria</taxon>
        <taxon>Pseudomonadati</taxon>
        <taxon>Pseudomonadota</taxon>
        <taxon>Alphaproteobacteria</taxon>
        <taxon>Hyphomicrobiales</taxon>
        <taxon>Rhizobiaceae</taxon>
        <taxon>Rhizobium/Agrobacterium group</taxon>
        <taxon>Rhizobium</taxon>
    </lineage>
</organism>
<protein>
    <submittedName>
        <fullName evidence="1">DUF2735 domain-containing protein</fullName>
    </submittedName>
</protein>
<dbReference type="AlphaFoldDB" id="A0A9X1NTR4"/>
<dbReference type="Proteomes" id="UP001139089">
    <property type="component" value="Unassembled WGS sequence"/>
</dbReference>
<reference evidence="1" key="1">
    <citation type="submission" date="2021-12" db="EMBL/GenBank/DDBJ databases">
        <authorList>
            <person name="Li Y."/>
        </authorList>
    </citation>
    <scope>NUCLEOTIDE SEQUENCE</scope>
    <source>
        <strain evidence="1">DKSPLA3</strain>
    </source>
</reference>
<name>A0A9X1NTR4_9HYPH</name>
<proteinExistence type="predicted"/>
<dbReference type="EMBL" id="JAJOZR010000011">
    <property type="protein sequence ID" value="MCD7110872.1"/>
    <property type="molecule type" value="Genomic_DNA"/>
</dbReference>
<evidence type="ECO:0000313" key="1">
    <source>
        <dbReference type="EMBL" id="MCD7110872.1"/>
    </source>
</evidence>
<evidence type="ECO:0000313" key="2">
    <source>
        <dbReference type="Proteomes" id="UP001139089"/>
    </source>
</evidence>
<accession>A0A9X1NTR4</accession>
<dbReference type="RefSeq" id="WP_231815999.1">
    <property type="nucleotide sequence ID" value="NZ_JAJOZR010000011.1"/>
</dbReference>
<comment type="caution">
    <text evidence="1">The sequence shown here is derived from an EMBL/GenBank/DDBJ whole genome shotgun (WGS) entry which is preliminary data.</text>
</comment>